<keyword evidence="3" id="KW-1185">Reference proteome</keyword>
<evidence type="ECO:0000259" key="1">
    <source>
        <dbReference type="Pfam" id="PF02211"/>
    </source>
</evidence>
<dbReference type="Pfam" id="PF02211">
    <property type="entry name" value="NHase_beta_C"/>
    <property type="match status" value="1"/>
</dbReference>
<dbReference type="GO" id="GO:0018822">
    <property type="term" value="F:nitrile hydratase activity"/>
    <property type="evidence" value="ECO:0007669"/>
    <property type="project" value="UniProtKB-EC"/>
</dbReference>
<accession>M9RGA8</accession>
<protein>
    <submittedName>
        <fullName evidence="2">Putative nitrile hydratase beta subunit</fullName>
        <ecNumber evidence="2">4.2.1.84</ecNumber>
    </submittedName>
</protein>
<proteinExistence type="predicted"/>
<dbReference type="SUPFAM" id="SSF50090">
    <property type="entry name" value="Electron transport accessory proteins"/>
    <property type="match status" value="1"/>
</dbReference>
<dbReference type="InterPro" id="IPR008990">
    <property type="entry name" value="Elect_transpt_acc-like_dom_sf"/>
</dbReference>
<dbReference type="eggNOG" id="ENOG5032TY6">
    <property type="taxonomic scope" value="Bacteria"/>
</dbReference>
<dbReference type="STRING" id="391616.OA238_c10410"/>
<organism evidence="2 3">
    <name type="scientific">Octadecabacter arcticus 238</name>
    <dbReference type="NCBI Taxonomy" id="391616"/>
    <lineage>
        <taxon>Bacteria</taxon>
        <taxon>Pseudomonadati</taxon>
        <taxon>Pseudomonadota</taxon>
        <taxon>Alphaproteobacteria</taxon>
        <taxon>Rhodobacterales</taxon>
        <taxon>Roseobacteraceae</taxon>
        <taxon>Octadecabacter</taxon>
    </lineage>
</organism>
<gene>
    <name evidence="2" type="ORF">OA238_c10410</name>
</gene>
<feature type="domain" description="Nitrile hydratase beta subunit" evidence="1">
    <location>
        <begin position="14"/>
        <end position="96"/>
    </location>
</feature>
<dbReference type="EMBL" id="CP003742">
    <property type="protein sequence ID" value="AGI71237.1"/>
    <property type="molecule type" value="Genomic_DNA"/>
</dbReference>
<dbReference type="EC" id="4.2.1.84" evidence="2"/>
<evidence type="ECO:0000313" key="3">
    <source>
        <dbReference type="Proteomes" id="UP000004688"/>
    </source>
</evidence>
<dbReference type="Proteomes" id="UP000004688">
    <property type="component" value="Chromosome"/>
</dbReference>
<keyword evidence="2" id="KW-0456">Lyase</keyword>
<name>M9RGA8_9RHOB</name>
<dbReference type="AlphaFoldDB" id="M9RGA8"/>
<evidence type="ECO:0000313" key="2">
    <source>
        <dbReference type="EMBL" id="AGI71237.1"/>
    </source>
</evidence>
<sequence>MQRPLLNEEHLMQIVHVKPLMPPGHVRTPAYLRGKVGVIERSLGVFPNPEDLAYGVTASALPLHRVRFTMADVWGANAENPNDTLDAEIYEHWLEPADAT</sequence>
<dbReference type="InterPro" id="IPR024690">
    <property type="entry name" value="CN_hydtase_beta_dom_C"/>
</dbReference>
<dbReference type="KEGG" id="oar:OA238_c10410"/>
<dbReference type="HOGENOM" id="CLU_167596_0_0_5"/>
<dbReference type="Gene3D" id="2.30.30.50">
    <property type="match status" value="1"/>
</dbReference>
<reference evidence="2 3" key="1">
    <citation type="journal article" date="2013" name="PLoS ONE">
        <title>Poles Apart: Arctic and Antarctic Octadecabacter strains Share High Genome Plasticity and a New Type of Xanthorhodopsin.</title>
        <authorList>
            <person name="Vollmers J."/>
            <person name="Voget S."/>
            <person name="Dietrich S."/>
            <person name="Gollnow K."/>
            <person name="Smits M."/>
            <person name="Meyer K."/>
            <person name="Brinkhoff T."/>
            <person name="Simon M."/>
            <person name="Daniel R."/>
        </authorList>
    </citation>
    <scope>NUCLEOTIDE SEQUENCE [LARGE SCALE GENOMIC DNA]</scope>
    <source>
        <strain evidence="2 3">238</strain>
    </source>
</reference>